<dbReference type="Pfam" id="PF00431">
    <property type="entry name" value="CUB"/>
    <property type="match status" value="1"/>
</dbReference>
<dbReference type="Gene3D" id="2.60.120.290">
    <property type="entry name" value="Spermadhesin, CUB domain"/>
    <property type="match status" value="1"/>
</dbReference>
<keyword evidence="1" id="KW-1015">Disulfide bond</keyword>
<dbReference type="SMART" id="SM00042">
    <property type="entry name" value="CUB"/>
    <property type="match status" value="1"/>
</dbReference>
<proteinExistence type="predicted"/>
<dbReference type="InterPro" id="IPR036179">
    <property type="entry name" value="Ig-like_dom_sf"/>
</dbReference>
<evidence type="ECO:0000313" key="3">
    <source>
        <dbReference type="EMBL" id="CAH3031351.1"/>
    </source>
</evidence>
<dbReference type="Pfam" id="PF13895">
    <property type="entry name" value="Ig_2"/>
    <property type="match status" value="1"/>
</dbReference>
<reference evidence="3 4" key="1">
    <citation type="submission" date="2022-05" db="EMBL/GenBank/DDBJ databases">
        <authorList>
            <consortium name="Genoscope - CEA"/>
            <person name="William W."/>
        </authorList>
    </citation>
    <scope>NUCLEOTIDE SEQUENCE [LARGE SCALE GENOMIC DNA]</scope>
</reference>
<organism evidence="3 4">
    <name type="scientific">Pocillopora meandrina</name>
    <dbReference type="NCBI Taxonomy" id="46732"/>
    <lineage>
        <taxon>Eukaryota</taxon>
        <taxon>Metazoa</taxon>
        <taxon>Cnidaria</taxon>
        <taxon>Anthozoa</taxon>
        <taxon>Hexacorallia</taxon>
        <taxon>Scleractinia</taxon>
        <taxon>Astrocoeniina</taxon>
        <taxon>Pocilloporidae</taxon>
        <taxon>Pocillopora</taxon>
    </lineage>
</organism>
<dbReference type="AlphaFoldDB" id="A0AAU9VK48"/>
<keyword evidence="4" id="KW-1185">Reference proteome</keyword>
<gene>
    <name evidence="3" type="ORF">PMEA_00000045</name>
</gene>
<accession>A0AAU9VK48</accession>
<feature type="non-terminal residue" evidence="3">
    <location>
        <position position="1"/>
    </location>
</feature>
<dbReference type="CDD" id="cd00041">
    <property type="entry name" value="CUB"/>
    <property type="match status" value="1"/>
</dbReference>
<evidence type="ECO:0000313" key="4">
    <source>
        <dbReference type="Proteomes" id="UP001159428"/>
    </source>
</evidence>
<feature type="domain" description="Ig-like" evidence="2">
    <location>
        <begin position="148"/>
        <end position="224"/>
    </location>
</feature>
<dbReference type="Gene3D" id="2.60.40.10">
    <property type="entry name" value="Immunoglobulins"/>
    <property type="match status" value="1"/>
</dbReference>
<name>A0AAU9VK48_9CNID</name>
<dbReference type="Proteomes" id="UP001159428">
    <property type="component" value="Unassembled WGS sequence"/>
</dbReference>
<dbReference type="SUPFAM" id="SSF49854">
    <property type="entry name" value="Spermadhesin, CUB domain"/>
    <property type="match status" value="1"/>
</dbReference>
<dbReference type="InterPro" id="IPR000859">
    <property type="entry name" value="CUB_dom"/>
</dbReference>
<dbReference type="InterPro" id="IPR035914">
    <property type="entry name" value="Sperma_CUB_dom_sf"/>
</dbReference>
<protein>
    <recommendedName>
        <fullName evidence="2">Ig-like domain-containing protein</fullName>
    </recommendedName>
</protein>
<evidence type="ECO:0000256" key="1">
    <source>
        <dbReference type="ARBA" id="ARBA00023157"/>
    </source>
</evidence>
<dbReference type="PROSITE" id="PS50835">
    <property type="entry name" value="IG_LIKE"/>
    <property type="match status" value="1"/>
</dbReference>
<dbReference type="InterPro" id="IPR007110">
    <property type="entry name" value="Ig-like_dom"/>
</dbReference>
<sequence>YDKQAQGWERVQEFDKEQILSVPQGYYVELNFTMHSRFPLPCLWGSNLEIRDGSNQSANFLGEFCGDYGIGVVRSSGRYMWLKFSGKYYFNFAAFYTGRANNETGMDLFDPMCNKLSVAPNRNMPRFFFCEAKVAPFAFVAVGRDVNPTMDPVPNPQYVFLNRTSNLWCPVKGAPAPYIVWRKDGDVVQNSTSITFELNITSKNNVNYSCEVRRDGEVLRRNISLIIEECPDPCKCDVSHQTSISVNCSGKELNSIPWKFPLAMSKL</sequence>
<evidence type="ECO:0000259" key="2">
    <source>
        <dbReference type="PROSITE" id="PS50835"/>
    </source>
</evidence>
<dbReference type="InterPro" id="IPR013783">
    <property type="entry name" value="Ig-like_fold"/>
</dbReference>
<dbReference type="SUPFAM" id="SSF48726">
    <property type="entry name" value="Immunoglobulin"/>
    <property type="match status" value="1"/>
</dbReference>
<comment type="caution">
    <text evidence="3">The sequence shown here is derived from an EMBL/GenBank/DDBJ whole genome shotgun (WGS) entry which is preliminary data.</text>
</comment>
<dbReference type="EMBL" id="CALNXJ010000001">
    <property type="protein sequence ID" value="CAH3031351.1"/>
    <property type="molecule type" value="Genomic_DNA"/>
</dbReference>